<keyword evidence="4 8" id="KW-0547">Nucleotide-binding</keyword>
<reference evidence="10 11" key="1">
    <citation type="submission" date="2016-10" db="EMBL/GenBank/DDBJ databases">
        <authorList>
            <person name="de Groot N.N."/>
        </authorList>
    </citation>
    <scope>NUCLEOTIDE SEQUENCE [LARGE SCALE GENOMIC DNA]</scope>
    <source>
        <strain evidence="10 11">CGMCC 1.10434</strain>
    </source>
</reference>
<accession>A0A1H8TKK7</accession>
<dbReference type="PANTHER" id="PTHR43553">
    <property type="entry name" value="HEAVY METAL TRANSPORTER"/>
    <property type="match status" value="1"/>
</dbReference>
<dbReference type="InterPro" id="IPR030946">
    <property type="entry name" value="EcfA2"/>
</dbReference>
<dbReference type="GO" id="GO:0016887">
    <property type="term" value="F:ATP hydrolysis activity"/>
    <property type="evidence" value="ECO:0007669"/>
    <property type="project" value="InterPro"/>
</dbReference>
<dbReference type="Gene3D" id="3.40.50.300">
    <property type="entry name" value="P-loop containing nucleotide triphosphate hydrolases"/>
    <property type="match status" value="1"/>
</dbReference>
<dbReference type="GO" id="GO:0043190">
    <property type="term" value="C:ATP-binding cassette (ABC) transporter complex"/>
    <property type="evidence" value="ECO:0007669"/>
    <property type="project" value="TreeGrafter"/>
</dbReference>
<dbReference type="RefSeq" id="WP_091500275.1">
    <property type="nucleotide sequence ID" value="NZ_FODJ01000017.1"/>
</dbReference>
<evidence type="ECO:0000256" key="5">
    <source>
        <dbReference type="ARBA" id="ARBA00022840"/>
    </source>
</evidence>
<dbReference type="InterPro" id="IPR015856">
    <property type="entry name" value="ABC_transpr_CbiO/EcfA_su"/>
</dbReference>
<keyword evidence="3 8" id="KW-1003">Cell membrane</keyword>
<dbReference type="PROSITE" id="PS50893">
    <property type="entry name" value="ABC_TRANSPORTER_2"/>
    <property type="match status" value="1"/>
</dbReference>
<dbReference type="EMBL" id="FODJ01000017">
    <property type="protein sequence ID" value="SEO91609.1"/>
    <property type="molecule type" value="Genomic_DNA"/>
</dbReference>
<evidence type="ECO:0000256" key="4">
    <source>
        <dbReference type="ARBA" id="ARBA00022741"/>
    </source>
</evidence>
<keyword evidence="2 8" id="KW-0813">Transport</keyword>
<keyword evidence="7 8" id="KW-0472">Membrane</keyword>
<dbReference type="InterPro" id="IPR050095">
    <property type="entry name" value="ECF_ABC_transporter_ATP-bd"/>
</dbReference>
<dbReference type="FunFam" id="3.40.50.300:FF:000224">
    <property type="entry name" value="Energy-coupling factor transporter ATP-binding protein EcfA"/>
    <property type="match status" value="1"/>
</dbReference>
<protein>
    <recommendedName>
        <fullName evidence="8">Energy-coupling factor transporter ATP-binding protein EcfA2</fullName>
        <ecNumber evidence="8">7.-.-.-</ecNumber>
    </recommendedName>
</protein>
<evidence type="ECO:0000259" key="9">
    <source>
        <dbReference type="PROSITE" id="PS50893"/>
    </source>
</evidence>
<dbReference type="OrthoDB" id="9784332at2"/>
<evidence type="ECO:0000256" key="3">
    <source>
        <dbReference type="ARBA" id="ARBA00022475"/>
    </source>
</evidence>
<evidence type="ECO:0000313" key="11">
    <source>
        <dbReference type="Proteomes" id="UP000199300"/>
    </source>
</evidence>
<dbReference type="AlphaFoldDB" id="A0A1H8TKK7"/>
<dbReference type="STRING" id="872970.SAMN04488134_11725"/>
<dbReference type="Proteomes" id="UP000199300">
    <property type="component" value="Unassembled WGS sequence"/>
</dbReference>
<dbReference type="Pfam" id="PF00005">
    <property type="entry name" value="ABC_tran"/>
    <property type="match status" value="1"/>
</dbReference>
<evidence type="ECO:0000256" key="6">
    <source>
        <dbReference type="ARBA" id="ARBA00022967"/>
    </source>
</evidence>
<dbReference type="InterPro" id="IPR003593">
    <property type="entry name" value="AAA+_ATPase"/>
</dbReference>
<dbReference type="GO" id="GO:0042626">
    <property type="term" value="F:ATPase-coupled transmembrane transporter activity"/>
    <property type="evidence" value="ECO:0007669"/>
    <property type="project" value="TreeGrafter"/>
</dbReference>
<dbReference type="InterPro" id="IPR027417">
    <property type="entry name" value="P-loop_NTPase"/>
</dbReference>
<evidence type="ECO:0000256" key="1">
    <source>
        <dbReference type="ARBA" id="ARBA00004202"/>
    </source>
</evidence>
<dbReference type="NCBIfam" id="TIGR04521">
    <property type="entry name" value="ECF_ATPase_2"/>
    <property type="match status" value="1"/>
</dbReference>
<gene>
    <name evidence="10" type="ORF">SAMN04488134_11725</name>
</gene>
<dbReference type="SMART" id="SM00382">
    <property type="entry name" value="AAA"/>
    <property type="match status" value="1"/>
</dbReference>
<dbReference type="PROSITE" id="PS00211">
    <property type="entry name" value="ABC_TRANSPORTER_1"/>
    <property type="match status" value="1"/>
</dbReference>
<dbReference type="CDD" id="cd03225">
    <property type="entry name" value="ABC_cobalt_CbiO_domain1"/>
    <property type="match status" value="1"/>
</dbReference>
<evidence type="ECO:0000256" key="2">
    <source>
        <dbReference type="ARBA" id="ARBA00022448"/>
    </source>
</evidence>
<sequence>MQIVFNQVKADYQLGPIRTANIINEVNLLIADQSFTAVIGPTGAGKSSLLKMINGLLLPSAGSIQVGEYSITPSCKKQTLAAIRKRVGMVFQFPEHQLFAETVEQDIGFGPTNFGFSREETRLAVIESMGKVGLDPALLQRSPFSLSGGQQRRVAIAGIIATKPDVLVLDEPGAGLDPEGKREILTMIQELHDNHKLTTVLVTHDMDDVVAYADNVVVMANGQVMCQQKVEELFADKEALVKWKIDLPEPLRIQRCIEEQCGRAFSSASLTLEALADLLLKEYFA</sequence>
<keyword evidence="5 8" id="KW-0067">ATP-binding</keyword>
<evidence type="ECO:0000256" key="7">
    <source>
        <dbReference type="ARBA" id="ARBA00023136"/>
    </source>
</evidence>
<dbReference type="PANTHER" id="PTHR43553:SF27">
    <property type="entry name" value="ENERGY-COUPLING FACTOR TRANSPORTER ATP-BINDING PROTEIN ECFA2"/>
    <property type="match status" value="1"/>
</dbReference>
<evidence type="ECO:0000256" key="8">
    <source>
        <dbReference type="RuleBase" id="RU365104"/>
    </source>
</evidence>
<dbReference type="InterPro" id="IPR003439">
    <property type="entry name" value="ABC_transporter-like_ATP-bd"/>
</dbReference>
<keyword evidence="6" id="KW-1278">Translocase</keyword>
<evidence type="ECO:0000313" key="10">
    <source>
        <dbReference type="EMBL" id="SEO91609.1"/>
    </source>
</evidence>
<dbReference type="GO" id="GO:0005524">
    <property type="term" value="F:ATP binding"/>
    <property type="evidence" value="ECO:0007669"/>
    <property type="project" value="UniProtKB-UniRule"/>
</dbReference>
<dbReference type="GO" id="GO:0015087">
    <property type="term" value="F:cobalt ion transmembrane transporter activity"/>
    <property type="evidence" value="ECO:0007669"/>
    <property type="project" value="UniProtKB-ARBA"/>
</dbReference>
<comment type="function">
    <text evidence="8">ATP-binding (A) component of a common energy-coupling factor (ECF) ABC-transporter complex.</text>
</comment>
<organism evidence="10 11">
    <name type="scientific">Amphibacillus marinus</name>
    <dbReference type="NCBI Taxonomy" id="872970"/>
    <lineage>
        <taxon>Bacteria</taxon>
        <taxon>Bacillati</taxon>
        <taxon>Bacillota</taxon>
        <taxon>Bacilli</taxon>
        <taxon>Bacillales</taxon>
        <taxon>Bacillaceae</taxon>
        <taxon>Amphibacillus</taxon>
    </lineage>
</organism>
<dbReference type="EC" id="7.-.-.-" evidence="8"/>
<feature type="domain" description="ABC transporter" evidence="9">
    <location>
        <begin position="3"/>
        <end position="246"/>
    </location>
</feature>
<keyword evidence="11" id="KW-1185">Reference proteome</keyword>
<comment type="subunit">
    <text evidence="8">Forms a stable energy-coupling factor (ECF) transporter complex composed of 2 membrane-embedded substrate-binding proteins (S component), 2 ATP-binding proteins (A component) and 2 transmembrane proteins (T component).</text>
</comment>
<name>A0A1H8TKK7_9BACI</name>
<comment type="similarity">
    <text evidence="8">Belongs to the ABC transporter superfamily. Energy-coupling factor EcfA family.</text>
</comment>
<proteinExistence type="inferred from homology"/>
<dbReference type="SUPFAM" id="SSF52540">
    <property type="entry name" value="P-loop containing nucleoside triphosphate hydrolases"/>
    <property type="match status" value="1"/>
</dbReference>
<dbReference type="InterPro" id="IPR017871">
    <property type="entry name" value="ABC_transporter-like_CS"/>
</dbReference>
<comment type="subcellular location">
    <subcellularLocation>
        <location evidence="1 8">Cell membrane</location>
        <topology evidence="1 8">Peripheral membrane protein</topology>
    </subcellularLocation>
</comment>